<name>A0A0B7NKZ1_9FUNG</name>
<sequence>MKQKETAKAADYISAQMTTAKSHNASGFFCPPNGGTRADHNAKGYYSKGIQIGSENRRKRATADATGVSVSALAAIG</sequence>
<evidence type="ECO:0000313" key="1">
    <source>
        <dbReference type="EMBL" id="CEP16210.1"/>
    </source>
</evidence>
<gene>
    <name evidence="1" type="primary">PARPA_10456.1 scaffold 40485</name>
</gene>
<dbReference type="Proteomes" id="UP000054107">
    <property type="component" value="Unassembled WGS sequence"/>
</dbReference>
<reference evidence="1 2" key="1">
    <citation type="submission" date="2014-09" db="EMBL/GenBank/DDBJ databases">
        <authorList>
            <person name="Ellenberger Sabrina"/>
        </authorList>
    </citation>
    <scope>NUCLEOTIDE SEQUENCE [LARGE SCALE GENOMIC DNA]</scope>
    <source>
        <strain evidence="1 2">CBS 412.66</strain>
    </source>
</reference>
<keyword evidence="2" id="KW-1185">Reference proteome</keyword>
<accession>A0A0B7NKZ1</accession>
<dbReference type="AlphaFoldDB" id="A0A0B7NKZ1"/>
<dbReference type="EMBL" id="LN732886">
    <property type="protein sequence ID" value="CEP16210.1"/>
    <property type="molecule type" value="Genomic_DNA"/>
</dbReference>
<proteinExistence type="predicted"/>
<evidence type="ECO:0000313" key="2">
    <source>
        <dbReference type="Proteomes" id="UP000054107"/>
    </source>
</evidence>
<protein>
    <submittedName>
        <fullName evidence="1">Uncharacterized protein</fullName>
    </submittedName>
</protein>
<organism evidence="1 2">
    <name type="scientific">Parasitella parasitica</name>
    <dbReference type="NCBI Taxonomy" id="35722"/>
    <lineage>
        <taxon>Eukaryota</taxon>
        <taxon>Fungi</taxon>
        <taxon>Fungi incertae sedis</taxon>
        <taxon>Mucoromycota</taxon>
        <taxon>Mucoromycotina</taxon>
        <taxon>Mucoromycetes</taxon>
        <taxon>Mucorales</taxon>
        <taxon>Mucorineae</taxon>
        <taxon>Mucoraceae</taxon>
        <taxon>Parasitella</taxon>
    </lineage>
</organism>